<reference evidence="4 5" key="1">
    <citation type="submission" date="2019-01" db="EMBL/GenBank/DDBJ databases">
        <title>Sequencing of cultivated peanut Arachis hypogaea provides insights into genome evolution and oil improvement.</title>
        <authorList>
            <person name="Chen X."/>
        </authorList>
    </citation>
    <scope>NUCLEOTIDE SEQUENCE [LARGE SCALE GENOMIC DNA]</scope>
    <source>
        <strain evidence="5">cv. Fuhuasheng</strain>
        <tissue evidence="4">Leaves</tissue>
    </source>
</reference>
<accession>A0A444YR70</accession>
<gene>
    <name evidence="4" type="ORF">Ahy_B06g084081</name>
</gene>
<evidence type="ECO:0000256" key="1">
    <source>
        <dbReference type="PROSITE-ProRule" id="PRU00047"/>
    </source>
</evidence>
<dbReference type="PROSITE" id="PS50158">
    <property type="entry name" value="ZF_CCHC"/>
    <property type="match status" value="1"/>
</dbReference>
<dbReference type="GO" id="GO:0008270">
    <property type="term" value="F:zinc ion binding"/>
    <property type="evidence" value="ECO:0007669"/>
    <property type="project" value="UniProtKB-KW"/>
</dbReference>
<dbReference type="Proteomes" id="UP000289738">
    <property type="component" value="Chromosome B06"/>
</dbReference>
<protein>
    <recommendedName>
        <fullName evidence="3">CCHC-type domain-containing protein</fullName>
    </recommendedName>
</protein>
<keyword evidence="1" id="KW-0863">Zinc-finger</keyword>
<feature type="compositionally biased region" description="Low complexity" evidence="2">
    <location>
        <begin position="75"/>
        <end position="100"/>
    </location>
</feature>
<dbReference type="EMBL" id="SDMP01000016">
    <property type="protein sequence ID" value="RYR04369.1"/>
    <property type="molecule type" value="Genomic_DNA"/>
</dbReference>
<keyword evidence="1" id="KW-0479">Metal-binding</keyword>
<dbReference type="InterPro" id="IPR036875">
    <property type="entry name" value="Znf_CCHC_sf"/>
</dbReference>
<comment type="caution">
    <text evidence="4">The sequence shown here is derived from an EMBL/GenBank/DDBJ whole genome shotgun (WGS) entry which is preliminary data.</text>
</comment>
<feature type="region of interest" description="Disordered" evidence="2">
    <location>
        <begin position="75"/>
        <end position="147"/>
    </location>
</feature>
<evidence type="ECO:0000256" key="2">
    <source>
        <dbReference type="SAM" id="MobiDB-lite"/>
    </source>
</evidence>
<sequence>MWPKVECDTIIPPIFRVKPGRSRMVRISEPDETRSQTKLRRTGTSVTCSNCGQYGHNRRHCLNLIVSEPGVAAAANGEDPAGADTVPTAAPAAAVDTDPAADNRSDVNIRRSERIRQTGVSRGRGRGRGKGRAASSQPLPTTLASSY</sequence>
<dbReference type="InterPro" id="IPR001878">
    <property type="entry name" value="Znf_CCHC"/>
</dbReference>
<dbReference type="GO" id="GO:0003676">
    <property type="term" value="F:nucleic acid binding"/>
    <property type="evidence" value="ECO:0007669"/>
    <property type="project" value="InterPro"/>
</dbReference>
<keyword evidence="1" id="KW-0862">Zinc</keyword>
<evidence type="ECO:0000313" key="5">
    <source>
        <dbReference type="Proteomes" id="UP000289738"/>
    </source>
</evidence>
<proteinExistence type="predicted"/>
<dbReference type="SUPFAM" id="SSF57756">
    <property type="entry name" value="Retrovirus zinc finger-like domains"/>
    <property type="match status" value="1"/>
</dbReference>
<dbReference type="AlphaFoldDB" id="A0A444YR70"/>
<keyword evidence="5" id="KW-1185">Reference proteome</keyword>
<feature type="domain" description="CCHC-type" evidence="3">
    <location>
        <begin position="48"/>
        <end position="61"/>
    </location>
</feature>
<name>A0A444YR70_ARAHY</name>
<organism evidence="4 5">
    <name type="scientific">Arachis hypogaea</name>
    <name type="common">Peanut</name>
    <dbReference type="NCBI Taxonomy" id="3818"/>
    <lineage>
        <taxon>Eukaryota</taxon>
        <taxon>Viridiplantae</taxon>
        <taxon>Streptophyta</taxon>
        <taxon>Embryophyta</taxon>
        <taxon>Tracheophyta</taxon>
        <taxon>Spermatophyta</taxon>
        <taxon>Magnoliopsida</taxon>
        <taxon>eudicotyledons</taxon>
        <taxon>Gunneridae</taxon>
        <taxon>Pentapetalae</taxon>
        <taxon>rosids</taxon>
        <taxon>fabids</taxon>
        <taxon>Fabales</taxon>
        <taxon>Fabaceae</taxon>
        <taxon>Papilionoideae</taxon>
        <taxon>50 kb inversion clade</taxon>
        <taxon>dalbergioids sensu lato</taxon>
        <taxon>Dalbergieae</taxon>
        <taxon>Pterocarpus clade</taxon>
        <taxon>Arachis</taxon>
    </lineage>
</organism>
<feature type="compositionally biased region" description="Basic and acidic residues" evidence="2">
    <location>
        <begin position="101"/>
        <end position="116"/>
    </location>
</feature>
<feature type="compositionally biased region" description="Polar residues" evidence="2">
    <location>
        <begin position="134"/>
        <end position="147"/>
    </location>
</feature>
<evidence type="ECO:0000313" key="4">
    <source>
        <dbReference type="EMBL" id="RYR04369.1"/>
    </source>
</evidence>
<evidence type="ECO:0000259" key="3">
    <source>
        <dbReference type="PROSITE" id="PS50158"/>
    </source>
</evidence>